<keyword evidence="2" id="KW-1185">Reference proteome</keyword>
<dbReference type="EMBL" id="BPLR01004292">
    <property type="protein sequence ID" value="GIX93738.1"/>
    <property type="molecule type" value="Genomic_DNA"/>
</dbReference>
<accession>A0AAV4PCL2</accession>
<comment type="caution">
    <text evidence="1">The sequence shown here is derived from an EMBL/GenBank/DDBJ whole genome shotgun (WGS) entry which is preliminary data.</text>
</comment>
<sequence>MEVDSTSTPSALLRHFWVPCRFCLLPDNNDRPAEHLRHSHSQLFQDVKEDIGKQANDYEIVDFMWKKLKGFFFIFDDDKPKNDDDFDNDVKPIF</sequence>
<gene>
    <name evidence="1" type="primary">pkd2_0</name>
    <name evidence="1" type="ORF">CEXT_424311</name>
</gene>
<proteinExistence type="predicted"/>
<reference evidence="1 2" key="1">
    <citation type="submission" date="2021-06" db="EMBL/GenBank/DDBJ databases">
        <title>Caerostris extrusa draft genome.</title>
        <authorList>
            <person name="Kono N."/>
            <person name="Arakawa K."/>
        </authorList>
    </citation>
    <scope>NUCLEOTIDE SEQUENCE [LARGE SCALE GENOMIC DNA]</scope>
</reference>
<dbReference type="AlphaFoldDB" id="A0AAV4PCL2"/>
<organism evidence="1 2">
    <name type="scientific">Caerostris extrusa</name>
    <name type="common">Bark spider</name>
    <name type="synonym">Caerostris bankana</name>
    <dbReference type="NCBI Taxonomy" id="172846"/>
    <lineage>
        <taxon>Eukaryota</taxon>
        <taxon>Metazoa</taxon>
        <taxon>Ecdysozoa</taxon>
        <taxon>Arthropoda</taxon>
        <taxon>Chelicerata</taxon>
        <taxon>Arachnida</taxon>
        <taxon>Araneae</taxon>
        <taxon>Araneomorphae</taxon>
        <taxon>Entelegynae</taxon>
        <taxon>Araneoidea</taxon>
        <taxon>Araneidae</taxon>
        <taxon>Caerostris</taxon>
    </lineage>
</organism>
<name>A0AAV4PCL2_CAEEX</name>
<evidence type="ECO:0000313" key="1">
    <source>
        <dbReference type="EMBL" id="GIX93738.1"/>
    </source>
</evidence>
<dbReference type="Proteomes" id="UP001054945">
    <property type="component" value="Unassembled WGS sequence"/>
</dbReference>
<evidence type="ECO:0000313" key="2">
    <source>
        <dbReference type="Proteomes" id="UP001054945"/>
    </source>
</evidence>
<protein>
    <submittedName>
        <fullName evidence="1">Polycystin-2</fullName>
    </submittedName>
</protein>